<dbReference type="Pfam" id="PF13505">
    <property type="entry name" value="OMP_b-brl"/>
    <property type="match status" value="1"/>
</dbReference>
<dbReference type="Gene3D" id="2.40.160.20">
    <property type="match status" value="1"/>
</dbReference>
<name>A2C9A4_PROM3</name>
<gene>
    <name evidence="3" type="ordered locus">P9303_13171</name>
</gene>
<feature type="domain" description="Outer membrane protein beta-barrel" evidence="2">
    <location>
        <begin position="12"/>
        <end position="77"/>
    </location>
</feature>
<dbReference type="AlphaFoldDB" id="A2C9A4"/>
<organism evidence="3 4">
    <name type="scientific">Prochlorococcus marinus (strain MIT 9303)</name>
    <dbReference type="NCBI Taxonomy" id="59922"/>
    <lineage>
        <taxon>Bacteria</taxon>
        <taxon>Bacillati</taxon>
        <taxon>Cyanobacteriota</taxon>
        <taxon>Cyanophyceae</taxon>
        <taxon>Synechococcales</taxon>
        <taxon>Prochlorococcaceae</taxon>
        <taxon>Prochlorococcus</taxon>
    </lineage>
</organism>
<dbReference type="HOGENOM" id="CLU_2247648_0_0_3"/>
<proteinExistence type="predicted"/>
<evidence type="ECO:0000259" key="2">
    <source>
        <dbReference type="Pfam" id="PF13505"/>
    </source>
</evidence>
<dbReference type="InterPro" id="IPR027385">
    <property type="entry name" value="Beta-barrel_OMP"/>
</dbReference>
<evidence type="ECO:0000313" key="4">
    <source>
        <dbReference type="Proteomes" id="UP000002274"/>
    </source>
</evidence>
<protein>
    <recommendedName>
        <fullName evidence="2">Outer membrane protein beta-barrel domain-containing protein</fullName>
    </recommendedName>
</protein>
<dbReference type="InterPro" id="IPR011250">
    <property type="entry name" value="OMP/PagP_B-barrel"/>
</dbReference>
<evidence type="ECO:0000256" key="1">
    <source>
        <dbReference type="ARBA" id="ARBA00022729"/>
    </source>
</evidence>
<accession>A2C9A4</accession>
<evidence type="ECO:0000313" key="3">
    <source>
        <dbReference type="EMBL" id="ABM78064.1"/>
    </source>
</evidence>
<dbReference type="BioCyc" id="PMAR59922:G1G80-1136-MONOMER"/>
<dbReference type="EMBL" id="CP000554">
    <property type="protein sequence ID" value="ABM78064.1"/>
    <property type="molecule type" value="Genomic_DNA"/>
</dbReference>
<sequence length="104" mass="11235">MQLNVIKDIKTNSKFTPYIGGGLGFAFSQYNVMNGVHKGSASGTTFAGQGKAGISYELSKDTSFYLGYRIVWINGGNTIDVWSDNPKTGGHLQQSVDAGIRIRL</sequence>
<dbReference type="SUPFAM" id="SSF56925">
    <property type="entry name" value="OMPA-like"/>
    <property type="match status" value="1"/>
</dbReference>
<reference evidence="3 4" key="1">
    <citation type="journal article" date="2007" name="PLoS Genet.">
        <title>Patterns and implications of gene gain and loss in the evolution of Prochlorococcus.</title>
        <authorList>
            <person name="Kettler G.C."/>
            <person name="Martiny A.C."/>
            <person name="Huang K."/>
            <person name="Zucker J."/>
            <person name="Coleman M.L."/>
            <person name="Rodrigue S."/>
            <person name="Chen F."/>
            <person name="Lapidus A."/>
            <person name="Ferriera S."/>
            <person name="Johnson J."/>
            <person name="Steglich C."/>
            <person name="Church G.M."/>
            <person name="Richardson P."/>
            <person name="Chisholm S.W."/>
        </authorList>
    </citation>
    <scope>NUCLEOTIDE SEQUENCE [LARGE SCALE GENOMIC DNA]</scope>
    <source>
        <strain evidence="3 4">MIT 9303</strain>
    </source>
</reference>
<keyword evidence="1" id="KW-0732">Signal</keyword>
<dbReference type="KEGG" id="pmf:P9303_13171"/>
<dbReference type="Proteomes" id="UP000002274">
    <property type="component" value="Chromosome"/>
</dbReference>